<dbReference type="SUPFAM" id="SSF103088">
    <property type="entry name" value="OmpA-like"/>
    <property type="match status" value="1"/>
</dbReference>
<gene>
    <name evidence="1" type="ORF">DI549_12725</name>
</gene>
<keyword evidence="1" id="KW-0282">Flagellum</keyword>
<evidence type="ECO:0000313" key="1">
    <source>
        <dbReference type="EMBL" id="PZQ81907.1"/>
    </source>
</evidence>
<dbReference type="AlphaFoldDB" id="A0A2W5SG89"/>
<dbReference type="InterPro" id="IPR036737">
    <property type="entry name" value="OmpA-like_sf"/>
</dbReference>
<name>A0A2W5SG89_ANCNO</name>
<reference evidence="1 2" key="1">
    <citation type="submission" date="2017-08" db="EMBL/GenBank/DDBJ databases">
        <title>Infants hospitalized years apart are colonized by the same room-sourced microbial strains.</title>
        <authorList>
            <person name="Brooks B."/>
            <person name="Olm M.R."/>
            <person name="Firek B.A."/>
            <person name="Baker R."/>
            <person name="Thomas B.C."/>
            <person name="Morowitz M.J."/>
            <person name="Banfield J.F."/>
        </authorList>
    </citation>
    <scope>NUCLEOTIDE SEQUENCE [LARGE SCALE GENOMIC DNA]</scope>
    <source>
        <strain evidence="1">S2_005_001_R2_27</strain>
    </source>
</reference>
<dbReference type="Gene3D" id="3.40.1520.20">
    <property type="match status" value="4"/>
</dbReference>
<protein>
    <submittedName>
        <fullName evidence="1">Flagellar motor protein MotB</fullName>
    </submittedName>
</protein>
<proteinExistence type="predicted"/>
<dbReference type="EMBL" id="QFQD01000037">
    <property type="protein sequence ID" value="PZQ81907.1"/>
    <property type="molecule type" value="Genomic_DNA"/>
</dbReference>
<evidence type="ECO:0000313" key="2">
    <source>
        <dbReference type="Proteomes" id="UP000248887"/>
    </source>
</evidence>
<keyword evidence="1" id="KW-0966">Cell projection</keyword>
<keyword evidence="1" id="KW-0969">Cilium</keyword>
<sequence length="702" mass="73204">MCRWQAWWKGLPFLALLVVAAIVFSRGPIEETLAARADSLLVSIGESWARASFDGRDAILEGEALSEEARVKVRAELAQMSGVRVVDDHTTLLPERRPFTFAAIRDGSKLRLEGYVPSPYARRRIVEAANRMAPGVVVTGEKELVRARGVPAGDFIGMVTFGINQLARMPAGRFTISDDAFSLEGRAPDFTTYDELEVTVRSELPADFKLARFAVLPPTVSPFVWSARREADGDVVLAGYIPLGDARRALLDIVRSAVPGAAISDQLRLADGAPPTEGWLKAVAYALAQLGRLPEGKVSLSGTTISIEGAAPDFAAYDALAGARRSVPEGYTLTRFAVEPPAVAPFVWGVQRGATGLRLTGYTPSEDAKRALLDSLRAGFPGVPISDEMRIAAGGPTAEAWAGATVFGVTQLAKLRTGAVRGRGANLSITGEALDSAAYNTVQAALGAPLSGGFTLERDVRPPVVSPYVFSLRKDGDGLTISGFYPSLADHEALAASAKLEMLGAPVNDVSAIALGAPAGFAAAAQAALSELARLASGEARFDDNKLRVTGTALYPAAVSSIDAKLRAALPANFTLELALDVAARPAGSDNAACQRAIDDLLSRGSIRFTENGTAIAPASLGLLDHVAAAAAGCSEALLEISVEPSGEDASLAAIRAKTVTDYLASAGISSERLVTGAQAAIAQTHPEGGAAGAGDLRVIVR</sequence>
<dbReference type="Proteomes" id="UP000248887">
    <property type="component" value="Unassembled WGS sequence"/>
</dbReference>
<accession>A0A2W5SG89</accession>
<comment type="caution">
    <text evidence="1">The sequence shown here is derived from an EMBL/GenBank/DDBJ whole genome shotgun (WGS) entry which is preliminary data.</text>
</comment>
<organism evidence="1 2">
    <name type="scientific">Ancylobacter novellus</name>
    <name type="common">Thiobacillus novellus</name>
    <dbReference type="NCBI Taxonomy" id="921"/>
    <lineage>
        <taxon>Bacteria</taxon>
        <taxon>Pseudomonadati</taxon>
        <taxon>Pseudomonadota</taxon>
        <taxon>Alphaproteobacteria</taxon>
        <taxon>Hyphomicrobiales</taxon>
        <taxon>Xanthobacteraceae</taxon>
        <taxon>Ancylobacter</taxon>
    </lineage>
</organism>